<dbReference type="InterPro" id="IPR051014">
    <property type="entry name" value="Cation_Transport_ATPase_IB"/>
</dbReference>
<comment type="catalytic activity">
    <reaction evidence="9">
        <text>Cd(2+)(in) + ATP + H2O = Cd(2+)(out) + ADP + phosphate + H(+)</text>
        <dbReference type="Rhea" id="RHEA:12132"/>
        <dbReference type="ChEBI" id="CHEBI:15377"/>
        <dbReference type="ChEBI" id="CHEBI:15378"/>
        <dbReference type="ChEBI" id="CHEBI:30616"/>
        <dbReference type="ChEBI" id="CHEBI:43474"/>
        <dbReference type="ChEBI" id="CHEBI:48775"/>
        <dbReference type="ChEBI" id="CHEBI:456216"/>
        <dbReference type="EC" id="7.2.2.21"/>
    </reaction>
</comment>
<dbReference type="InterPro" id="IPR008250">
    <property type="entry name" value="ATPase_P-typ_transduc_dom_A_sf"/>
</dbReference>
<evidence type="ECO:0000256" key="3">
    <source>
        <dbReference type="ARBA" id="ARBA00022539"/>
    </source>
</evidence>
<dbReference type="PANTHER" id="PTHR48085">
    <property type="entry name" value="CADMIUM/ZINC-TRANSPORTING ATPASE HMA2-RELATED"/>
    <property type="match status" value="1"/>
</dbReference>
<dbReference type="RefSeq" id="WP_039253755.1">
    <property type="nucleotide sequence ID" value="NZ_JENJ01000013.1"/>
</dbReference>
<dbReference type="GO" id="GO:0008551">
    <property type="term" value="F:P-type cadmium transporter activity"/>
    <property type="evidence" value="ECO:0007669"/>
    <property type="project" value="UniProtKB-EC"/>
</dbReference>
<name>A0A0A0I763_CLONO</name>
<dbReference type="InterPro" id="IPR023214">
    <property type="entry name" value="HAD_sf"/>
</dbReference>
<dbReference type="NCBIfam" id="TIGR01525">
    <property type="entry name" value="ATPase-IB_hvy"/>
    <property type="match status" value="1"/>
</dbReference>
<dbReference type="PANTHER" id="PTHR48085:SF5">
    <property type="entry name" value="CADMIUM_ZINC-TRANSPORTING ATPASE HMA4-RELATED"/>
    <property type="match status" value="1"/>
</dbReference>
<dbReference type="Gene3D" id="3.40.1110.10">
    <property type="entry name" value="Calcium-transporting ATPase, cytoplasmic domain N"/>
    <property type="match status" value="1"/>
</dbReference>
<evidence type="ECO:0000256" key="1">
    <source>
        <dbReference type="ARBA" id="ARBA00004141"/>
    </source>
</evidence>
<dbReference type="Proteomes" id="UP000030012">
    <property type="component" value="Unassembled WGS sequence"/>
</dbReference>
<accession>A0A0A0I763</accession>
<dbReference type="Pfam" id="PF19991">
    <property type="entry name" value="HMA_2"/>
    <property type="match status" value="1"/>
</dbReference>
<dbReference type="InterPro" id="IPR027256">
    <property type="entry name" value="P-typ_ATPase_IB"/>
</dbReference>
<keyword evidence="3" id="KW-0104">Cadmium</keyword>
<dbReference type="SFLD" id="SFLDS00003">
    <property type="entry name" value="Haloacid_Dehalogenase"/>
    <property type="match status" value="1"/>
</dbReference>
<protein>
    <recommendedName>
        <fullName evidence="8">Cd(2+)-exporting ATPase</fullName>
        <ecNumber evidence="8">7.2.2.21</ecNumber>
    </recommendedName>
</protein>
<dbReference type="EC" id="7.2.2.21" evidence="8"/>
<dbReference type="PRINTS" id="PR00941">
    <property type="entry name" value="CDATPASE"/>
</dbReference>
<keyword evidence="10" id="KW-0547">Nucleotide-binding</keyword>
<organism evidence="12 13">
    <name type="scientific">Clostridium novyi A str. 4552</name>
    <dbReference type="NCBI Taxonomy" id="1444289"/>
    <lineage>
        <taxon>Bacteria</taxon>
        <taxon>Bacillati</taxon>
        <taxon>Bacillota</taxon>
        <taxon>Clostridia</taxon>
        <taxon>Eubacteriales</taxon>
        <taxon>Clostridiaceae</taxon>
        <taxon>Clostridium</taxon>
    </lineage>
</organism>
<dbReference type="PROSITE" id="PS00154">
    <property type="entry name" value="ATPASE_E1_E2"/>
    <property type="match status" value="1"/>
</dbReference>
<dbReference type="SUPFAM" id="SSF81653">
    <property type="entry name" value="Calcium ATPase, transduction domain A"/>
    <property type="match status" value="1"/>
</dbReference>
<evidence type="ECO:0000256" key="9">
    <source>
        <dbReference type="ARBA" id="ARBA00049338"/>
    </source>
</evidence>
<keyword evidence="5" id="KW-1278">Translocase</keyword>
<dbReference type="Gene3D" id="3.40.50.1000">
    <property type="entry name" value="HAD superfamily/HAD-like"/>
    <property type="match status" value="1"/>
</dbReference>
<keyword evidence="10" id="KW-0479">Metal-binding</keyword>
<dbReference type="OrthoDB" id="9813266at2"/>
<comment type="caution">
    <text evidence="12">The sequence shown here is derived from an EMBL/GenBank/DDBJ whole genome shotgun (WGS) entry which is preliminary data.</text>
</comment>
<keyword evidence="6 10" id="KW-1133">Transmembrane helix</keyword>
<dbReference type="NCBIfam" id="TIGR01494">
    <property type="entry name" value="ATPase_P-type"/>
    <property type="match status" value="1"/>
</dbReference>
<dbReference type="PROSITE" id="PS01229">
    <property type="entry name" value="COF_2"/>
    <property type="match status" value="1"/>
</dbReference>
<dbReference type="GO" id="GO:0005886">
    <property type="term" value="C:plasma membrane"/>
    <property type="evidence" value="ECO:0007669"/>
    <property type="project" value="UniProtKB-SubCell"/>
</dbReference>
<keyword evidence="4 10" id="KW-0812">Transmembrane</keyword>
<dbReference type="InterPro" id="IPR044492">
    <property type="entry name" value="P_typ_ATPase_HD_dom"/>
</dbReference>
<proteinExistence type="inferred from homology"/>
<feature type="domain" description="P-type ATPase A" evidence="11">
    <location>
        <begin position="233"/>
        <end position="332"/>
    </location>
</feature>
<reference evidence="12 13" key="1">
    <citation type="submission" date="2014-01" db="EMBL/GenBank/DDBJ databases">
        <title>Plasmidome dynamics in the species complex Clostridium novyi sensu lato converts strains of independent lineages into distinctly different pathogens.</title>
        <authorList>
            <person name="Skarin H."/>
            <person name="Segerman B."/>
        </authorList>
    </citation>
    <scope>NUCLEOTIDE SEQUENCE [LARGE SCALE GENOMIC DNA]</scope>
    <source>
        <strain evidence="12 13">4552</strain>
    </source>
</reference>
<comment type="subcellular location">
    <subcellularLocation>
        <location evidence="10">Cell membrane</location>
    </subcellularLocation>
    <subcellularLocation>
        <location evidence="1">Membrane</location>
        <topology evidence="1">Multi-pass membrane protein</topology>
    </subcellularLocation>
</comment>
<evidence type="ECO:0000313" key="13">
    <source>
        <dbReference type="Proteomes" id="UP000030012"/>
    </source>
</evidence>
<evidence type="ECO:0000259" key="11">
    <source>
        <dbReference type="Pfam" id="PF00122"/>
    </source>
</evidence>
<dbReference type="PRINTS" id="PR00119">
    <property type="entry name" value="CATATPASE"/>
</dbReference>
<dbReference type="InterPro" id="IPR059000">
    <property type="entry name" value="ATPase_P-type_domA"/>
</dbReference>
<evidence type="ECO:0000313" key="12">
    <source>
        <dbReference type="EMBL" id="KGM97224.1"/>
    </source>
</evidence>
<keyword evidence="10" id="KW-1003">Cell membrane</keyword>
<dbReference type="GO" id="GO:0005524">
    <property type="term" value="F:ATP binding"/>
    <property type="evidence" value="ECO:0007669"/>
    <property type="project" value="UniProtKB-UniRule"/>
</dbReference>
<evidence type="ECO:0000256" key="8">
    <source>
        <dbReference type="ARBA" id="ARBA00039103"/>
    </source>
</evidence>
<dbReference type="InterPro" id="IPR001757">
    <property type="entry name" value="P_typ_ATPase"/>
</dbReference>
<dbReference type="Gene3D" id="2.70.150.10">
    <property type="entry name" value="Calcium-transporting ATPase, cytoplasmic transduction domain A"/>
    <property type="match status" value="1"/>
</dbReference>
<dbReference type="GO" id="GO:0046872">
    <property type="term" value="F:metal ion binding"/>
    <property type="evidence" value="ECO:0007669"/>
    <property type="project" value="UniProtKB-KW"/>
</dbReference>
<evidence type="ECO:0000256" key="7">
    <source>
        <dbReference type="ARBA" id="ARBA00023136"/>
    </source>
</evidence>
<dbReference type="GO" id="GO:0016887">
    <property type="term" value="F:ATP hydrolysis activity"/>
    <property type="evidence" value="ECO:0007669"/>
    <property type="project" value="InterPro"/>
</dbReference>
<gene>
    <name evidence="12" type="ORF">Z968_04290</name>
</gene>
<comment type="caution">
    <text evidence="10">Lacks conserved residue(s) required for the propagation of feature annotation.</text>
</comment>
<evidence type="ECO:0000256" key="6">
    <source>
        <dbReference type="ARBA" id="ARBA00022989"/>
    </source>
</evidence>
<dbReference type="SFLD" id="SFLDF00027">
    <property type="entry name" value="p-type_atpase"/>
    <property type="match status" value="1"/>
</dbReference>
<keyword evidence="10" id="KW-0067">ATP-binding</keyword>
<feature type="transmembrane region" description="Helical" evidence="10">
    <location>
        <begin position="348"/>
        <end position="367"/>
    </location>
</feature>
<evidence type="ECO:0000256" key="10">
    <source>
        <dbReference type="RuleBase" id="RU362081"/>
    </source>
</evidence>
<evidence type="ECO:0000256" key="4">
    <source>
        <dbReference type="ARBA" id="ARBA00022692"/>
    </source>
</evidence>
<dbReference type="SUPFAM" id="SSF56784">
    <property type="entry name" value="HAD-like"/>
    <property type="match status" value="1"/>
</dbReference>
<dbReference type="InterPro" id="IPR036412">
    <property type="entry name" value="HAD-like_sf"/>
</dbReference>
<feature type="transmembrane region" description="Helical" evidence="10">
    <location>
        <begin position="685"/>
        <end position="704"/>
    </location>
</feature>
<sequence length="736" mass="80637">MILRKKSPLLRCNVIHSVPGRIRIGCRAIGYLGEYKDKIYEKINKVKYIKDVKINILTKNILIFYDVSVFQQQELIEIVEGCLSDYSLLAYKAEREDMSKNIKYDREHKEESVSTIVKRLVIASGALVYSIARKNKNVLISSNSIYKKFITVPAITSLYLTLPLFKSGVLSIIKNLKPNADALTVTSIITSLLLGKDSSALTITILSDVAELLTSYTMEKTRDSIKNMLSLNEEHVWKQISEQKVEKVKIDNIKKGDLVVIHTGEKICVDGEIISGEAVVEEAAVTGEFMPAIKRTGSHVFAGTVVKNGTITVLTDKVGDDTVVSRIIHLVEDAACKKAPIQDYADKFSSYLVPFNFIFAGVTYWFTKSSTRALNMLVIDYSCGIKLSTATAFSAAINTSVKNGVLIKGGNYIESLANSDTLILDKTGTLTEGKPQIVSVIPANDSINKNYIIEMAAAAEETSKHPMAIAVLSKLRKKGLVVPPHGEIRTHISRGIETSVGEDLVRVGSKIFMRENNIDVDVIWNKEEVLVSKGESIIYVAVNDELIGILGIQDKMRSNMKKSLNNLRYQGVNDIMLLTGDLKEQAEIVANKVGVDSYEAELLPEDKAKTVLKLQSKGSKVVMVGDGINDAPALAYADVGIALGGGTTDAAMEASDITIQSDEPMLIPSVKNLSKNTMKIVKQNFGLVISINSLGLLLSAAGVLPVFWGAVLHNSSTIFVVSNSLRLLFYDMERGK</sequence>
<keyword evidence="7 10" id="KW-0472">Membrane</keyword>
<dbReference type="Pfam" id="PF00702">
    <property type="entry name" value="Hydrolase"/>
    <property type="match status" value="1"/>
</dbReference>
<comment type="similarity">
    <text evidence="2 10">Belongs to the cation transport ATPase (P-type) (TC 3.A.3) family. Type IB subfamily.</text>
</comment>
<dbReference type="InterPro" id="IPR023299">
    <property type="entry name" value="ATPase_P-typ_cyto_dom_N"/>
</dbReference>
<dbReference type="InterPro" id="IPR018303">
    <property type="entry name" value="ATPase_P-typ_P_site"/>
</dbReference>
<dbReference type="AlphaFoldDB" id="A0A0A0I763"/>
<evidence type="ECO:0000256" key="2">
    <source>
        <dbReference type="ARBA" id="ARBA00006024"/>
    </source>
</evidence>
<dbReference type="EMBL" id="JENJ01000013">
    <property type="protein sequence ID" value="KGM97224.1"/>
    <property type="molecule type" value="Genomic_DNA"/>
</dbReference>
<dbReference type="Pfam" id="PF00122">
    <property type="entry name" value="E1-E2_ATPase"/>
    <property type="match status" value="1"/>
</dbReference>
<evidence type="ECO:0000256" key="5">
    <source>
        <dbReference type="ARBA" id="ARBA00022967"/>
    </source>
</evidence>
<dbReference type="SFLD" id="SFLDG00002">
    <property type="entry name" value="C1.7:_P-type_atpase_like"/>
    <property type="match status" value="1"/>
</dbReference>